<dbReference type="InterPro" id="IPR053159">
    <property type="entry name" value="Hybrid_Histidine_Kinase"/>
</dbReference>
<evidence type="ECO:0000259" key="1">
    <source>
        <dbReference type="Pfam" id="PF13191"/>
    </source>
</evidence>
<gene>
    <name evidence="2" type="ORF">SEMRO_84_G044650.1</name>
</gene>
<organism evidence="2 3">
    <name type="scientific">Seminavis robusta</name>
    <dbReference type="NCBI Taxonomy" id="568900"/>
    <lineage>
        <taxon>Eukaryota</taxon>
        <taxon>Sar</taxon>
        <taxon>Stramenopiles</taxon>
        <taxon>Ochrophyta</taxon>
        <taxon>Bacillariophyta</taxon>
        <taxon>Bacillariophyceae</taxon>
        <taxon>Bacillariophycidae</taxon>
        <taxon>Naviculales</taxon>
        <taxon>Naviculaceae</taxon>
        <taxon>Seminavis</taxon>
    </lineage>
</organism>
<evidence type="ECO:0000313" key="2">
    <source>
        <dbReference type="EMBL" id="CAB9500442.1"/>
    </source>
</evidence>
<evidence type="ECO:0000313" key="3">
    <source>
        <dbReference type="Proteomes" id="UP001153069"/>
    </source>
</evidence>
<comment type="caution">
    <text evidence="2">The sequence shown here is derived from an EMBL/GenBank/DDBJ whole genome shotgun (WGS) entry which is preliminary data.</text>
</comment>
<dbReference type="InterPro" id="IPR027417">
    <property type="entry name" value="P-loop_NTPase"/>
</dbReference>
<dbReference type="SUPFAM" id="SSF52540">
    <property type="entry name" value="P-loop containing nucleoside triphosphate hydrolases"/>
    <property type="match status" value="1"/>
</dbReference>
<dbReference type="PANTHER" id="PTHR43642:SF1">
    <property type="entry name" value="HYBRID SIGNAL TRANSDUCTION HISTIDINE KINASE G"/>
    <property type="match status" value="1"/>
</dbReference>
<reference evidence="2" key="1">
    <citation type="submission" date="2020-06" db="EMBL/GenBank/DDBJ databases">
        <authorList>
            <consortium name="Plant Systems Biology data submission"/>
        </authorList>
    </citation>
    <scope>NUCLEOTIDE SEQUENCE</scope>
    <source>
        <strain evidence="2">D6</strain>
    </source>
</reference>
<accession>A0A9N8H5E1</accession>
<dbReference type="PANTHER" id="PTHR43642">
    <property type="entry name" value="HYBRID SIGNAL TRANSDUCTION HISTIDINE KINASE G"/>
    <property type="match status" value="1"/>
</dbReference>
<dbReference type="OrthoDB" id="47974at2759"/>
<name>A0A9N8H5E1_9STRA</name>
<dbReference type="EMBL" id="CAICTM010000083">
    <property type="protein sequence ID" value="CAB9500442.1"/>
    <property type="molecule type" value="Genomic_DNA"/>
</dbReference>
<dbReference type="Proteomes" id="UP001153069">
    <property type="component" value="Unassembled WGS sequence"/>
</dbReference>
<feature type="domain" description="Orc1-like AAA ATPase" evidence="1">
    <location>
        <begin position="105"/>
        <end position="307"/>
    </location>
</feature>
<keyword evidence="3" id="KW-1185">Reference proteome</keyword>
<proteinExistence type="predicted"/>
<dbReference type="InterPro" id="IPR041664">
    <property type="entry name" value="AAA_16"/>
</dbReference>
<dbReference type="Pfam" id="PF13191">
    <property type="entry name" value="AAA_16"/>
    <property type="match status" value="1"/>
</dbReference>
<sequence>MMKYSSSRRVLEVSRVPVPRAVPSSNTRVMRDFCGSVNSSTDSMMAGDDDVSTDFTSAVVNSSLRRSMSSALSSGVKPIVPQERRSDNLEQLTIHKLRFEMVGLHGREKEVQTLRDCLDQVASSDSIGCTQQGHLILVSGVSGSGKSRLVETLRLPTIQKNGVFGRGKFDLSRRNQPFSGVSRGFTEILDFLLNTDLPGNPLISVRKELETELGSGLPPLTRVVPMLAKVVPTSVALDTATQQTETNDAGTKNQIRFAFLKLVRILTQHVSPIVLVLDDLQFADIDSLELLKVFMTDPKDVYPKLLVVGIYRANEVDETHILHRYLEDFDTRSQEDDFNLSKVEVGDLGLEAVHRIIQDLLATDNDERTISLAQICHSKTHGNPFFLNQFLAMLYETRLLEFNFATLSWVWNDDEVKSHARATENVSHLLKEKMKTLPPVQTEILTVASCLGATFNQRDLELILRGSYNCTGDQDFDNVFNEGLVRLKDESFLVEVVEGLGRASPKLTWSHDSMQEAATELLSETDRLLLYRRSGELLMTTTMDDEEDGSKLFVAVELLNKSNLDEMDEAARVRLAQLNLTASQRAIKVAAYSSAAKYADEGIKLLPDNAWADHYELSRPLHSIGARAHGLSGNVGIMEEYCNAVIAQEGKPYEDKFDVYTTMIESMTHHERVQDALDLMLGILKQNGCRFPKSTASIGLQTVSNLLRVKLTMKSRDPSKLKPMNDQRKIFFMRLLRSLVTCMYLVNDGRMAMVMFRSLNWTIKYGYCNDSPGAFALVGIVLTGVLNDLEGGALYGEHAIALQSRLGFTPSSKPAETMHNVYVLLFSWTKLQQSLLKPMMQAYEIGLQTGEIGFALFHIQNWLTFKFLTGSQLDTLNENFGTYLKQMGDLKLDVSFKICSIFRQTILNLLGKNNPDDPMQLSGDSLSKDDLRARQQEPLMKTVVLYNQGLLRTFFGDHVRQADILLSLGHDYLGKAIMASPLLPQDACWNGVSCFAAARSTGKKKYAKLANICRRKIKLWLERGNPNVKHFDSLLDAESMAYRGKPYLSVKHYEMAILYAARGGLVQDAAIISERLGEFQLQVMKDTEEGNYRIRKASKYWQSWGARAKVADLKKKYPDVFQSTSEMPATEIFLGASHKSSSLTS</sequence>
<protein>
    <submittedName>
        <fullName evidence="2">Transcriptional regulator</fullName>
    </submittedName>
</protein>
<dbReference type="AlphaFoldDB" id="A0A9N8H5E1"/>